<name>B8MR62_TALSN</name>
<dbReference type="OrthoDB" id="3365211at2759"/>
<feature type="transmembrane region" description="Helical" evidence="2">
    <location>
        <begin position="406"/>
        <end position="429"/>
    </location>
</feature>
<dbReference type="HOGENOM" id="CLU_015848_0_0_1"/>
<feature type="compositionally biased region" description="Low complexity" evidence="1">
    <location>
        <begin position="54"/>
        <end position="86"/>
    </location>
</feature>
<protein>
    <submittedName>
        <fullName evidence="3">Integral membrane protein</fullName>
    </submittedName>
</protein>
<reference evidence="4" key="1">
    <citation type="journal article" date="2015" name="Genome Announc.">
        <title>Genome sequence of the AIDS-associated pathogen Penicillium marneffei (ATCC18224) and its near taxonomic relative Talaromyces stipitatus (ATCC10500).</title>
        <authorList>
            <person name="Nierman W.C."/>
            <person name="Fedorova-Abrams N.D."/>
            <person name="Andrianopoulos A."/>
        </authorList>
    </citation>
    <scope>NUCLEOTIDE SEQUENCE [LARGE SCALE GENOMIC DNA]</scope>
    <source>
        <strain evidence="4">ATCC 10500 / CBS 375.48 / QM 6759 / NRRL 1006</strain>
    </source>
</reference>
<dbReference type="PhylomeDB" id="B8MR62"/>
<keyword evidence="4" id="KW-1185">Reference proteome</keyword>
<evidence type="ECO:0000256" key="2">
    <source>
        <dbReference type="SAM" id="Phobius"/>
    </source>
</evidence>
<feature type="region of interest" description="Disordered" evidence="1">
    <location>
        <begin position="269"/>
        <end position="303"/>
    </location>
</feature>
<dbReference type="STRING" id="441959.B8MR62"/>
<dbReference type="AlphaFoldDB" id="B8MR62"/>
<accession>B8MR62</accession>
<dbReference type="OMA" id="HETMTHH"/>
<dbReference type="PANTHER" id="PTHR35872">
    <property type="entry name" value="INTEGRAL MEMBRANE PROTEIN (AFU_ORTHOLOGUE AFUA_5G07110)"/>
    <property type="match status" value="1"/>
</dbReference>
<gene>
    <name evidence="3" type="ORF">TSTA_054670</name>
</gene>
<feature type="compositionally biased region" description="Polar residues" evidence="1">
    <location>
        <begin position="13"/>
        <end position="27"/>
    </location>
</feature>
<sequence length="669" mass="75616">MDRIERPEDHINNGRSSLLQPPSQESFPSLPEDPGSPQQQPSTRPSLRLRRSSRQPSIRLRRLSSASSFTTPQETPTPGTTEQFPQLTPQTTEHQRLAEQSQDDSWEGNRRRSNSEPRPGRYSAPPIIVTSGLPISKQHPMSPVKEETGRPSMDLVTAERIAALRGLAPTNSDEAEETREEEPPREQAPSPRPGMLRRASLAAFSAMGRNRASTVAGADPTRRSLPPDEYDSRIVDFLDVIDPEVSTLSTLTNVQNSLFIPDLGPFLNRAPTYTLTRRPSKRPESREAQKKPEPTIAEEPLPTIGEPTEPVESHVSALGPNVCFAVLPEGATLEGWTQEEIEEMNDHVRHMLHSRRSKFKRAMKGFGQYVRRPLGFLVTLYATLITLFGLAWVLFLIGWINVGGRQLYIINVIDNVLVALFAIMGDGLAPFRAVDTYHMIFIAHYHHLTWSLRKKRTLPKLADKNDLPSRRPEDMIDLEQDGGVTTTTSSEEKKEYLEYTLLTPKQQKRLEHHQRKFAKSHTFYKPHETATHHAFPLRLLVAIVVILDFHSIFQIALGACTWSISYHVRPFALTTVILCCSITCNITGGILISIGDRITRKKDVVERLARQGLTGEAMKKVEKRKMKETVEQSRKSMDIARKSMDLTRKSMDYNRKSMDITRTPPYPDV</sequence>
<dbReference type="GeneID" id="8100474"/>
<feature type="compositionally biased region" description="Basic and acidic residues" evidence="1">
    <location>
        <begin position="1"/>
        <end position="12"/>
    </location>
</feature>
<evidence type="ECO:0000256" key="1">
    <source>
        <dbReference type="SAM" id="MobiDB-lite"/>
    </source>
</evidence>
<feature type="region of interest" description="Disordered" evidence="1">
    <location>
        <begin position="165"/>
        <end position="195"/>
    </location>
</feature>
<dbReference type="Pfam" id="PF11204">
    <property type="entry name" value="DUF2985"/>
    <property type="match status" value="1"/>
</dbReference>
<dbReference type="eggNOG" id="ENOG502R12U">
    <property type="taxonomic scope" value="Eukaryota"/>
</dbReference>
<dbReference type="VEuPathDB" id="FungiDB:TSTA_054670"/>
<dbReference type="InterPro" id="IPR021369">
    <property type="entry name" value="DUF2985"/>
</dbReference>
<dbReference type="EMBL" id="EQ962659">
    <property type="protein sequence ID" value="EED12957.1"/>
    <property type="molecule type" value="Genomic_DNA"/>
</dbReference>
<dbReference type="RefSeq" id="XP_002487068.1">
    <property type="nucleotide sequence ID" value="XM_002487023.1"/>
</dbReference>
<dbReference type="Proteomes" id="UP000001745">
    <property type="component" value="Unassembled WGS sequence"/>
</dbReference>
<organism evidence="3 4">
    <name type="scientific">Talaromyces stipitatus (strain ATCC 10500 / CBS 375.48 / QM 6759 / NRRL 1006)</name>
    <name type="common">Penicillium stipitatum</name>
    <dbReference type="NCBI Taxonomy" id="441959"/>
    <lineage>
        <taxon>Eukaryota</taxon>
        <taxon>Fungi</taxon>
        <taxon>Dikarya</taxon>
        <taxon>Ascomycota</taxon>
        <taxon>Pezizomycotina</taxon>
        <taxon>Eurotiomycetes</taxon>
        <taxon>Eurotiomycetidae</taxon>
        <taxon>Eurotiales</taxon>
        <taxon>Trichocomaceae</taxon>
        <taxon>Talaromyces</taxon>
        <taxon>Talaromyces sect. Talaromyces</taxon>
    </lineage>
</organism>
<keyword evidence="2" id="KW-0472">Membrane</keyword>
<dbReference type="PANTHER" id="PTHR35872:SF2">
    <property type="entry name" value="INTEGRAL MEMBRANE PROTEIN (AFU_ORTHOLOGUE AFUA_5G07110)"/>
    <property type="match status" value="1"/>
</dbReference>
<feature type="transmembrane region" description="Helical" evidence="2">
    <location>
        <begin position="539"/>
        <end position="565"/>
    </location>
</feature>
<proteinExistence type="predicted"/>
<feature type="region of interest" description="Disordered" evidence="1">
    <location>
        <begin position="1"/>
        <end position="151"/>
    </location>
</feature>
<dbReference type="InParanoid" id="B8MR62"/>
<keyword evidence="2" id="KW-1133">Transmembrane helix</keyword>
<feature type="transmembrane region" description="Helical" evidence="2">
    <location>
        <begin position="374"/>
        <end position="400"/>
    </location>
</feature>
<feature type="compositionally biased region" description="Basic and acidic residues" evidence="1">
    <location>
        <begin position="281"/>
        <end position="293"/>
    </location>
</feature>
<feature type="compositionally biased region" description="Basic and acidic residues" evidence="1">
    <location>
        <begin position="107"/>
        <end position="119"/>
    </location>
</feature>
<evidence type="ECO:0000313" key="4">
    <source>
        <dbReference type="Proteomes" id="UP000001745"/>
    </source>
</evidence>
<keyword evidence="2" id="KW-0812">Transmembrane</keyword>
<feature type="transmembrane region" description="Helical" evidence="2">
    <location>
        <begin position="571"/>
        <end position="592"/>
    </location>
</feature>
<evidence type="ECO:0000313" key="3">
    <source>
        <dbReference type="EMBL" id="EED12957.1"/>
    </source>
</evidence>